<dbReference type="InterPro" id="IPR050988">
    <property type="entry name" value="Mannitol_DH/Oxidoreductase"/>
</dbReference>
<dbReference type="Proteomes" id="UP001548713">
    <property type="component" value="Unassembled WGS sequence"/>
</dbReference>
<dbReference type="InterPro" id="IPR013328">
    <property type="entry name" value="6PGD_dom2"/>
</dbReference>
<dbReference type="InterPro" id="IPR008927">
    <property type="entry name" value="6-PGluconate_DH-like_C_sf"/>
</dbReference>
<dbReference type="GO" id="GO:0016491">
    <property type="term" value="F:oxidoreductase activity"/>
    <property type="evidence" value="ECO:0007669"/>
    <property type="project" value="UniProtKB-KW"/>
</dbReference>
<reference evidence="4 5" key="1">
    <citation type="submission" date="2024-07" db="EMBL/GenBank/DDBJ databases">
        <title>Novosphingobium kalidii RD2P27.</title>
        <authorList>
            <person name="Sun J.-Q."/>
        </authorList>
    </citation>
    <scope>NUCLEOTIDE SEQUENCE [LARGE SCALE GENOMIC DNA]</scope>
    <source>
        <strain evidence="4 5">RD2P27</strain>
    </source>
</reference>
<dbReference type="PANTHER" id="PTHR43362:SF1">
    <property type="entry name" value="MANNITOL DEHYDROGENASE 2-RELATED"/>
    <property type="match status" value="1"/>
</dbReference>
<name>A0ABV2D1Y1_9SPHN</name>
<gene>
    <name evidence="4" type="ORF">ABVV53_10380</name>
</gene>
<evidence type="ECO:0000313" key="4">
    <source>
        <dbReference type="EMBL" id="MET1755862.1"/>
    </source>
</evidence>
<dbReference type="Gene3D" id="1.10.1040.10">
    <property type="entry name" value="N-(1-d-carboxylethyl)-l-norvaline Dehydrogenase, domain 2"/>
    <property type="match status" value="1"/>
</dbReference>
<dbReference type="Pfam" id="PF08125">
    <property type="entry name" value="Mannitol_dh_C"/>
    <property type="match status" value="1"/>
</dbReference>
<dbReference type="InterPro" id="IPR013118">
    <property type="entry name" value="Mannitol_DH_C"/>
</dbReference>
<dbReference type="InterPro" id="IPR000669">
    <property type="entry name" value="Mannitol_DH"/>
</dbReference>
<dbReference type="Pfam" id="PF01232">
    <property type="entry name" value="Mannitol_dh"/>
    <property type="match status" value="1"/>
</dbReference>
<dbReference type="SUPFAM" id="SSF51735">
    <property type="entry name" value="NAD(P)-binding Rossmann-fold domains"/>
    <property type="match status" value="1"/>
</dbReference>
<comment type="caution">
    <text evidence="4">The sequence shown here is derived from an EMBL/GenBank/DDBJ whole genome shotgun (WGS) entry which is preliminary data.</text>
</comment>
<dbReference type="InterPro" id="IPR036291">
    <property type="entry name" value="NAD(P)-bd_dom_sf"/>
</dbReference>
<sequence>MRLTPATAGALPPEISHFSYERDKQSAGIVHFGIGAFHRAHQAWYTDHTMDAGDRDWAIVGVSLRSAGVARQMNPQEGLFTVNERTELGLASRLVGAVRKVLVAETDGAALSELLAAPETRIVSLTVTEKGYCRAPDGTLDLDLAAQGSFYPWLVAAMEARRDKVAPGFTVLSCDNLAQNGRQLHRLISEYLRARADHLLPWFEAECRCPSSMVDRIVPATTEEDRSALAAHLGMKDEAAVFTEAFSQWVIEDDFANGRPAWERVGAQLVRDVEPYETAKLRMLNGSHSAIAYLGLERGHIFVHQAITDPELRPLIDRLMREEAAPTVNAGPEQDLGRYASSLMERFANPALNHRLEQIAMDGSQKIPQRWLETLAAQARRGNSCPSILTAMAAWLRHMQQRDHVADDPRAPEMKRLWQEHGAKEIVQRTFGQSGLLASAWHPTPADLSFLTAALTPG</sequence>
<accession>A0ABV2D1Y1</accession>
<feature type="domain" description="Mannitol dehydrogenase C-terminal" evidence="3">
    <location>
        <begin position="272"/>
        <end position="425"/>
    </location>
</feature>
<keyword evidence="5" id="KW-1185">Reference proteome</keyword>
<dbReference type="PANTHER" id="PTHR43362">
    <property type="entry name" value="MANNITOL DEHYDROGENASE DSF1-RELATED"/>
    <property type="match status" value="1"/>
</dbReference>
<dbReference type="RefSeq" id="WP_353984356.1">
    <property type="nucleotide sequence ID" value="NZ_JBEWLY010000014.1"/>
</dbReference>
<organism evidence="4 5">
    <name type="scientific">Novosphingobium kalidii</name>
    <dbReference type="NCBI Taxonomy" id="3230299"/>
    <lineage>
        <taxon>Bacteria</taxon>
        <taxon>Pseudomonadati</taxon>
        <taxon>Pseudomonadota</taxon>
        <taxon>Alphaproteobacteria</taxon>
        <taxon>Sphingomonadales</taxon>
        <taxon>Sphingomonadaceae</taxon>
        <taxon>Novosphingobium</taxon>
    </lineage>
</organism>
<evidence type="ECO:0000259" key="3">
    <source>
        <dbReference type="Pfam" id="PF08125"/>
    </source>
</evidence>
<feature type="domain" description="Mannitol dehydrogenase N-terminal" evidence="2">
    <location>
        <begin position="28"/>
        <end position="263"/>
    </location>
</feature>
<dbReference type="PRINTS" id="PR00084">
    <property type="entry name" value="MTLDHDRGNASE"/>
</dbReference>
<dbReference type="EMBL" id="JBEWLY010000014">
    <property type="protein sequence ID" value="MET1755862.1"/>
    <property type="molecule type" value="Genomic_DNA"/>
</dbReference>
<dbReference type="EC" id="1.1.1.-" evidence="4"/>
<dbReference type="Gene3D" id="3.40.50.720">
    <property type="entry name" value="NAD(P)-binding Rossmann-like Domain"/>
    <property type="match status" value="1"/>
</dbReference>
<evidence type="ECO:0000256" key="1">
    <source>
        <dbReference type="ARBA" id="ARBA00023002"/>
    </source>
</evidence>
<evidence type="ECO:0000259" key="2">
    <source>
        <dbReference type="Pfam" id="PF01232"/>
    </source>
</evidence>
<protein>
    <submittedName>
        <fullName evidence="4">Mannitol dehydrogenase family protein</fullName>
        <ecNumber evidence="4">1.1.1.-</ecNumber>
    </submittedName>
</protein>
<dbReference type="SUPFAM" id="SSF48179">
    <property type="entry name" value="6-phosphogluconate dehydrogenase C-terminal domain-like"/>
    <property type="match status" value="1"/>
</dbReference>
<keyword evidence="1 4" id="KW-0560">Oxidoreductase</keyword>
<evidence type="ECO:0000313" key="5">
    <source>
        <dbReference type="Proteomes" id="UP001548713"/>
    </source>
</evidence>
<proteinExistence type="predicted"/>
<dbReference type="InterPro" id="IPR013131">
    <property type="entry name" value="Mannitol_DH_N"/>
</dbReference>